<comment type="catalytic activity">
    <reaction evidence="8">
        <text>L-threonyl-[protein] + ATP = O-phospho-L-threonyl-[protein] + ADP + H(+)</text>
        <dbReference type="Rhea" id="RHEA:46608"/>
        <dbReference type="Rhea" id="RHEA-COMP:11060"/>
        <dbReference type="Rhea" id="RHEA-COMP:11605"/>
        <dbReference type="ChEBI" id="CHEBI:15378"/>
        <dbReference type="ChEBI" id="CHEBI:30013"/>
        <dbReference type="ChEBI" id="CHEBI:30616"/>
        <dbReference type="ChEBI" id="CHEBI:61977"/>
        <dbReference type="ChEBI" id="CHEBI:456216"/>
        <dbReference type="EC" id="2.7.11.1"/>
    </reaction>
</comment>
<dbReference type="EC" id="2.7.11.1" evidence="2"/>
<dbReference type="OrthoDB" id="248923at2759"/>
<dbReference type="SMART" id="SM00220">
    <property type="entry name" value="S_TKc"/>
    <property type="match status" value="1"/>
</dbReference>
<keyword evidence="4" id="KW-0808">Transferase</keyword>
<dbReference type="PROSITE" id="PS00108">
    <property type="entry name" value="PROTEIN_KINASE_ST"/>
    <property type="match status" value="1"/>
</dbReference>
<evidence type="ECO:0000256" key="8">
    <source>
        <dbReference type="ARBA" id="ARBA00047899"/>
    </source>
</evidence>
<dbReference type="PROSITE" id="PS50011">
    <property type="entry name" value="PROTEIN_KINASE_DOM"/>
    <property type="match status" value="1"/>
</dbReference>
<dbReference type="AlphaFoldDB" id="E4WW76"/>
<evidence type="ECO:0000256" key="4">
    <source>
        <dbReference type="ARBA" id="ARBA00022679"/>
    </source>
</evidence>
<dbReference type="Proteomes" id="UP000001307">
    <property type="component" value="Unassembled WGS sequence"/>
</dbReference>
<dbReference type="InterPro" id="IPR000719">
    <property type="entry name" value="Prot_kinase_dom"/>
</dbReference>
<evidence type="ECO:0000313" key="14">
    <source>
        <dbReference type="EMBL" id="CBY21379.1"/>
    </source>
</evidence>
<dbReference type="EMBL" id="FN653017">
    <property type="protein sequence ID" value="CBY21379.1"/>
    <property type="molecule type" value="Genomic_DNA"/>
</dbReference>
<evidence type="ECO:0000256" key="11">
    <source>
        <dbReference type="RuleBase" id="RU000304"/>
    </source>
</evidence>
<comment type="similarity">
    <text evidence="1">Belongs to the protein kinase superfamily. NEK Ser/Thr protein kinase family. NIMA subfamily.</text>
</comment>
<dbReference type="SUPFAM" id="SSF56112">
    <property type="entry name" value="Protein kinase-like (PK-like)"/>
    <property type="match status" value="1"/>
</dbReference>
<sequence length="349" mass="40037">MFRNTPAFTSDFEKKYKKDKELGKGAFGKAVLATRKQDNLQVVIKLIKTKSDEDVTLAREEAKVLKSLSHQFIVRYIDEYESKSSFSWGETIKEVRIVMEYCDGGDLQNAIDSTKIDGGRFSQEDIFLWFAQIVMAIEYIHTMKIAHRDIKPLNIFFMRGRKTCKLGDFGIVRCFNDDIASTMSGVGTPLYFPPEICLGERYGVDCDIWSLGVLLYEMIMLTSPFFDRNMMQIYYKIKNRIYNPVQGCSHGAQIIKSCFKDRKKDHIAPQAQTYNFRPTASDLLNHPVIFPIYSQLSQGIHPSRATVTISSINQPPPPASYQSRPPLARRPSELDRARVIRQKLLVKVY</sequence>
<dbReference type="InterPro" id="IPR011009">
    <property type="entry name" value="Kinase-like_dom_sf"/>
</dbReference>
<dbReference type="Gene3D" id="1.10.510.10">
    <property type="entry name" value="Transferase(Phosphotransferase) domain 1"/>
    <property type="match status" value="1"/>
</dbReference>
<keyword evidence="7 10" id="KW-0067">ATP-binding</keyword>
<keyword evidence="15" id="KW-1185">Reference proteome</keyword>
<dbReference type="PROSITE" id="PS00107">
    <property type="entry name" value="PROTEIN_KINASE_ATP"/>
    <property type="match status" value="1"/>
</dbReference>
<evidence type="ECO:0000313" key="15">
    <source>
        <dbReference type="Proteomes" id="UP000001307"/>
    </source>
</evidence>
<dbReference type="PANTHER" id="PTHR44899">
    <property type="entry name" value="CAMK FAMILY PROTEIN KINASE"/>
    <property type="match status" value="1"/>
</dbReference>
<dbReference type="Pfam" id="PF00069">
    <property type="entry name" value="Pkinase"/>
    <property type="match status" value="1"/>
</dbReference>
<dbReference type="InterPro" id="IPR017441">
    <property type="entry name" value="Protein_kinase_ATP_BS"/>
</dbReference>
<comment type="catalytic activity">
    <reaction evidence="9">
        <text>L-seryl-[protein] + ATP = O-phospho-L-seryl-[protein] + ADP + H(+)</text>
        <dbReference type="Rhea" id="RHEA:17989"/>
        <dbReference type="Rhea" id="RHEA-COMP:9863"/>
        <dbReference type="Rhea" id="RHEA-COMP:11604"/>
        <dbReference type="ChEBI" id="CHEBI:15378"/>
        <dbReference type="ChEBI" id="CHEBI:29999"/>
        <dbReference type="ChEBI" id="CHEBI:30616"/>
        <dbReference type="ChEBI" id="CHEBI:83421"/>
        <dbReference type="ChEBI" id="CHEBI:456216"/>
        <dbReference type="EC" id="2.7.11.1"/>
    </reaction>
</comment>
<dbReference type="InterPro" id="IPR051131">
    <property type="entry name" value="NEK_Ser/Thr_kinase_NIMA"/>
</dbReference>
<feature type="region of interest" description="Disordered" evidence="12">
    <location>
        <begin position="311"/>
        <end position="332"/>
    </location>
</feature>
<accession>E4WW76</accession>
<name>E4WW76_OIKDI</name>
<evidence type="ECO:0000256" key="9">
    <source>
        <dbReference type="ARBA" id="ARBA00048679"/>
    </source>
</evidence>
<evidence type="ECO:0000256" key="1">
    <source>
        <dbReference type="ARBA" id="ARBA00010886"/>
    </source>
</evidence>
<evidence type="ECO:0000256" key="7">
    <source>
        <dbReference type="ARBA" id="ARBA00022840"/>
    </source>
</evidence>
<dbReference type="GO" id="GO:0005524">
    <property type="term" value="F:ATP binding"/>
    <property type="evidence" value="ECO:0007669"/>
    <property type="project" value="UniProtKB-UniRule"/>
</dbReference>
<feature type="binding site" evidence="10">
    <location>
        <position position="45"/>
    </location>
    <ligand>
        <name>ATP</name>
        <dbReference type="ChEBI" id="CHEBI:30616"/>
    </ligand>
</feature>
<dbReference type="PANTHER" id="PTHR44899:SF3">
    <property type="entry name" value="SERINE_THREONINE-PROTEIN KINASE NEK1"/>
    <property type="match status" value="1"/>
</dbReference>
<keyword evidence="6" id="KW-0418">Kinase</keyword>
<evidence type="ECO:0000256" key="12">
    <source>
        <dbReference type="SAM" id="MobiDB-lite"/>
    </source>
</evidence>
<dbReference type="GO" id="GO:0004674">
    <property type="term" value="F:protein serine/threonine kinase activity"/>
    <property type="evidence" value="ECO:0007669"/>
    <property type="project" value="UniProtKB-KW"/>
</dbReference>
<evidence type="ECO:0000256" key="3">
    <source>
        <dbReference type="ARBA" id="ARBA00022527"/>
    </source>
</evidence>
<proteinExistence type="inferred from homology"/>
<evidence type="ECO:0000256" key="6">
    <source>
        <dbReference type="ARBA" id="ARBA00022777"/>
    </source>
</evidence>
<evidence type="ECO:0000256" key="2">
    <source>
        <dbReference type="ARBA" id="ARBA00012513"/>
    </source>
</evidence>
<evidence type="ECO:0000259" key="13">
    <source>
        <dbReference type="PROSITE" id="PS50011"/>
    </source>
</evidence>
<reference evidence="14" key="1">
    <citation type="journal article" date="2010" name="Science">
        <title>Plasticity of animal genome architecture unmasked by rapid evolution of a pelagic tunicate.</title>
        <authorList>
            <person name="Denoeud F."/>
            <person name="Henriet S."/>
            <person name="Mungpakdee S."/>
            <person name="Aury J.M."/>
            <person name="Da Silva C."/>
            <person name="Brinkmann H."/>
            <person name="Mikhaleva J."/>
            <person name="Olsen L.C."/>
            <person name="Jubin C."/>
            <person name="Canestro C."/>
            <person name="Bouquet J.M."/>
            <person name="Danks G."/>
            <person name="Poulain J."/>
            <person name="Campsteijn C."/>
            <person name="Adamski M."/>
            <person name="Cross I."/>
            <person name="Yadetie F."/>
            <person name="Muffato M."/>
            <person name="Louis A."/>
            <person name="Butcher S."/>
            <person name="Tsagkogeorga G."/>
            <person name="Konrad A."/>
            <person name="Singh S."/>
            <person name="Jensen M.F."/>
            <person name="Cong E.H."/>
            <person name="Eikeseth-Otteraa H."/>
            <person name="Noel B."/>
            <person name="Anthouard V."/>
            <person name="Porcel B.M."/>
            <person name="Kachouri-Lafond R."/>
            <person name="Nishino A."/>
            <person name="Ugolini M."/>
            <person name="Chourrout P."/>
            <person name="Nishida H."/>
            <person name="Aasland R."/>
            <person name="Huzurbazar S."/>
            <person name="Westhof E."/>
            <person name="Delsuc F."/>
            <person name="Lehrach H."/>
            <person name="Reinhardt R."/>
            <person name="Weissenbach J."/>
            <person name="Roy S.W."/>
            <person name="Artiguenave F."/>
            <person name="Postlethwait J.H."/>
            <person name="Manak J.R."/>
            <person name="Thompson E.M."/>
            <person name="Jaillon O."/>
            <person name="Du Pasquier L."/>
            <person name="Boudinot P."/>
            <person name="Liberles D.A."/>
            <person name="Volff J.N."/>
            <person name="Philippe H."/>
            <person name="Lenhard B."/>
            <person name="Roest Crollius H."/>
            <person name="Wincker P."/>
            <person name="Chourrout D."/>
        </authorList>
    </citation>
    <scope>NUCLEOTIDE SEQUENCE [LARGE SCALE GENOMIC DNA]</scope>
</reference>
<keyword evidence="3 11" id="KW-0723">Serine/threonine-protein kinase</keyword>
<feature type="domain" description="Protein kinase" evidence="13">
    <location>
        <begin position="16"/>
        <end position="289"/>
    </location>
</feature>
<protein>
    <recommendedName>
        <fullName evidence="2">non-specific serine/threonine protein kinase</fullName>
        <ecNumber evidence="2">2.7.11.1</ecNumber>
    </recommendedName>
</protein>
<organism evidence="14">
    <name type="scientific">Oikopleura dioica</name>
    <name type="common">Tunicate</name>
    <dbReference type="NCBI Taxonomy" id="34765"/>
    <lineage>
        <taxon>Eukaryota</taxon>
        <taxon>Metazoa</taxon>
        <taxon>Chordata</taxon>
        <taxon>Tunicata</taxon>
        <taxon>Appendicularia</taxon>
        <taxon>Copelata</taxon>
        <taxon>Oikopleuridae</taxon>
        <taxon>Oikopleura</taxon>
    </lineage>
</organism>
<dbReference type="InParanoid" id="E4WW76"/>
<keyword evidence="5 10" id="KW-0547">Nucleotide-binding</keyword>
<dbReference type="InterPro" id="IPR008271">
    <property type="entry name" value="Ser/Thr_kinase_AS"/>
</dbReference>
<evidence type="ECO:0000256" key="5">
    <source>
        <dbReference type="ARBA" id="ARBA00022741"/>
    </source>
</evidence>
<evidence type="ECO:0000256" key="10">
    <source>
        <dbReference type="PROSITE-ProRule" id="PRU10141"/>
    </source>
</evidence>
<gene>
    <name evidence="14" type="ORF">GSOID_T00009143001</name>
</gene>